<accession>R4T953</accession>
<evidence type="ECO:0000313" key="2">
    <source>
        <dbReference type="Proteomes" id="UP000202786"/>
    </source>
</evidence>
<name>R4T953_9CAUD</name>
<dbReference type="EMBL" id="KC292026">
    <property type="protein sequence ID" value="AGM11420.1"/>
    <property type="molecule type" value="Genomic_DNA"/>
</dbReference>
<dbReference type="Proteomes" id="UP000202786">
    <property type="component" value="Segment"/>
</dbReference>
<gene>
    <name evidence="1" type="primary">122</name>
    <name evidence="1" type="ORF">HGTV1_122</name>
</gene>
<keyword evidence="2" id="KW-1185">Reference proteome</keyword>
<protein>
    <submittedName>
        <fullName evidence="1">Uncharacterized protein</fullName>
    </submittedName>
</protein>
<proteinExistence type="predicted"/>
<dbReference type="KEGG" id="vg:16193888"/>
<evidence type="ECO:0000313" key="1">
    <source>
        <dbReference type="EMBL" id="AGM11420.1"/>
    </source>
</evidence>
<reference evidence="1 2" key="1">
    <citation type="submission" date="2012-12" db="EMBL/GenBank/DDBJ databases">
        <authorList>
            <person name="Sencilo A."/>
            <person name="Jacobs-Sera D."/>
            <person name="Russell D.A."/>
            <person name="Ko C."/>
            <person name="Atanasova N."/>
            <person name="Osterlund E."/>
            <person name="Oksanen H.M."/>
            <person name="Bamford D.H."/>
            <person name="Hatfull G.F."/>
            <person name="Roine E."/>
            <person name="Hendrix R.W."/>
        </authorList>
    </citation>
    <scope>NUCLEOTIDE SEQUENCE [LARGE SCALE GENOMIC DNA]</scope>
</reference>
<dbReference type="RefSeq" id="YP_008059298.1">
    <property type="nucleotide sequence ID" value="NC_021328.1"/>
</dbReference>
<organism evidence="1 2">
    <name type="scientific">Halogranum tailed virus 1</name>
    <dbReference type="NCBI Taxonomy" id="1273749"/>
    <lineage>
        <taxon>Viruses</taxon>
        <taxon>Duplodnaviria</taxon>
        <taxon>Heunggongvirae</taxon>
        <taxon>Uroviricota</taxon>
        <taxon>Caudoviricetes</taxon>
        <taxon>Thumleimavirales</taxon>
        <taxon>Halomagnusviridae</taxon>
        <taxon>Hagravirus</taxon>
        <taxon>Hagravirus capitaneum</taxon>
        <taxon>Hagravirus HGTV1</taxon>
    </lineage>
</organism>
<dbReference type="GeneID" id="16193888"/>
<sequence>MNTMEDLREEVAVRLRRVLHGQEIDMFENEVRIPHMLGITPIGETHDPKNEEHTLLDAEHEFWDDWHDEIVTGYTVNKKIETAIRSLQEDEVFRIMYPYGKEAEVAYVEVDEIGRNTPMDNTTECQECGETVKGDVNIEPSGNHYAIQMHVNCDECGFSGIFETLLTRR</sequence>